<feature type="region of interest" description="Disordered" evidence="1">
    <location>
        <begin position="1"/>
        <end position="23"/>
    </location>
</feature>
<accession>A0A1G6XD43</accession>
<evidence type="ECO:0000313" key="2">
    <source>
        <dbReference type="EMBL" id="SDD76088.1"/>
    </source>
</evidence>
<evidence type="ECO:0000256" key="1">
    <source>
        <dbReference type="SAM" id="MobiDB-lite"/>
    </source>
</evidence>
<dbReference type="SUPFAM" id="SSF46785">
    <property type="entry name" value="Winged helix' DNA-binding domain"/>
    <property type="match status" value="1"/>
</dbReference>
<dbReference type="InterPro" id="IPR036388">
    <property type="entry name" value="WH-like_DNA-bd_sf"/>
</dbReference>
<evidence type="ECO:0000313" key="5">
    <source>
        <dbReference type="Proteomes" id="UP000324021"/>
    </source>
</evidence>
<dbReference type="InterPro" id="IPR036390">
    <property type="entry name" value="WH_DNA-bd_sf"/>
</dbReference>
<dbReference type="EMBL" id="FMZP01000046">
    <property type="protein sequence ID" value="SDD76088.1"/>
    <property type="molecule type" value="Genomic_DNA"/>
</dbReference>
<evidence type="ECO:0000313" key="4">
    <source>
        <dbReference type="Proteomes" id="UP000199320"/>
    </source>
</evidence>
<dbReference type="Gene3D" id="1.10.10.10">
    <property type="entry name" value="Winged helix-like DNA-binding domain superfamily/Winged helix DNA-binding domain"/>
    <property type="match status" value="1"/>
</dbReference>
<dbReference type="Proteomes" id="UP000324021">
    <property type="component" value="Unassembled WGS sequence"/>
</dbReference>
<evidence type="ECO:0000313" key="3">
    <source>
        <dbReference type="EMBL" id="SEU09066.1"/>
    </source>
</evidence>
<proteinExistence type="predicted"/>
<feature type="compositionally biased region" description="Acidic residues" evidence="1">
    <location>
        <begin position="194"/>
        <end position="204"/>
    </location>
</feature>
<dbReference type="Proteomes" id="UP000199320">
    <property type="component" value="Unassembled WGS sequence"/>
</dbReference>
<dbReference type="RefSeq" id="WP_175542255.1">
    <property type="nucleotide sequence ID" value="NZ_FMZP01000046.1"/>
</dbReference>
<feature type="region of interest" description="Disordered" evidence="1">
    <location>
        <begin position="182"/>
        <end position="212"/>
    </location>
</feature>
<reference evidence="4 5" key="2">
    <citation type="submission" date="2016-10" db="EMBL/GenBank/DDBJ databases">
        <authorList>
            <person name="Varghese N."/>
            <person name="Submissions S."/>
        </authorList>
    </citation>
    <scope>NUCLEOTIDE SEQUENCE [LARGE SCALE GENOMIC DNA]</scope>
    <source>
        <strain evidence="2 5">CDM_1</strain>
        <strain evidence="4">CDM_6</strain>
    </source>
</reference>
<reference evidence="3" key="1">
    <citation type="submission" date="2016-10" db="EMBL/GenBank/DDBJ databases">
        <authorList>
            <person name="de Groot N.N."/>
        </authorList>
    </citation>
    <scope>NUCLEOTIDE SEQUENCE [LARGE SCALE GENOMIC DNA]</scope>
    <source>
        <strain evidence="3">CDM_6</strain>
    </source>
</reference>
<protein>
    <submittedName>
        <fullName evidence="2">Uncharacterized protein</fullName>
    </submittedName>
</protein>
<name>A0A1G6XD43_9EURY</name>
<dbReference type="OrthoDB" id="195102at2157"/>
<gene>
    <name evidence="3" type="ORF">SAMN04488694_14113</name>
    <name evidence="2" type="ORF">SAMN05192552_104612</name>
</gene>
<organism evidence="2 5">
    <name type="scientific">Natrinema hispanicum</name>
    <dbReference type="NCBI Taxonomy" id="392421"/>
    <lineage>
        <taxon>Archaea</taxon>
        <taxon>Methanobacteriati</taxon>
        <taxon>Methanobacteriota</taxon>
        <taxon>Stenosarchaea group</taxon>
        <taxon>Halobacteria</taxon>
        <taxon>Halobacteriales</taxon>
        <taxon>Natrialbaceae</taxon>
        <taxon>Natrinema</taxon>
    </lineage>
</organism>
<sequence>MSNSADAHRGPPERPTDPFGGEDVLPFEKQRRAHRFITQETRYYIIQAILGHPDHLVTLDELEYLVPKNRSTILEHLDRLAEKELVTKQVYDGDDGEQNDPREFWRFTSYGITLLDEYDYLRYVPVLRALQDNLYLTEKIERHRNAPRPTLPDDVANAFTAPTLDDELQAELDDVLAARERGGGRLFDAPPVEPDSDAITEDDADRPLDELF</sequence>
<feature type="compositionally biased region" description="Basic and acidic residues" evidence="1">
    <location>
        <begin position="1"/>
        <end position="16"/>
    </location>
</feature>
<dbReference type="EMBL" id="FOIC01000041">
    <property type="protein sequence ID" value="SEU09066.1"/>
    <property type="molecule type" value="Genomic_DNA"/>
</dbReference>
<dbReference type="STRING" id="392421.SAMN04488694_14113"/>
<keyword evidence="4" id="KW-1185">Reference proteome</keyword>
<dbReference type="AlphaFoldDB" id="A0A1G6XD43"/>